<accession>A0A4Y2R5V9</accession>
<dbReference type="EMBL" id="BGPR01142548">
    <property type="protein sequence ID" value="GBN70639.1"/>
    <property type="molecule type" value="Genomic_DNA"/>
</dbReference>
<keyword evidence="2" id="KW-1185">Reference proteome</keyword>
<reference evidence="1 2" key="1">
    <citation type="journal article" date="2019" name="Sci. Rep.">
        <title>Orb-weaving spider Araneus ventricosus genome elucidates the spidroin gene catalogue.</title>
        <authorList>
            <person name="Kono N."/>
            <person name="Nakamura H."/>
            <person name="Ohtoshi R."/>
            <person name="Moran D.A.P."/>
            <person name="Shinohara A."/>
            <person name="Yoshida Y."/>
            <person name="Fujiwara M."/>
            <person name="Mori M."/>
            <person name="Tomita M."/>
            <person name="Arakawa K."/>
        </authorList>
    </citation>
    <scope>NUCLEOTIDE SEQUENCE [LARGE SCALE GENOMIC DNA]</scope>
</reference>
<feature type="non-terminal residue" evidence="1">
    <location>
        <position position="1"/>
    </location>
</feature>
<gene>
    <name evidence="1" type="ORF">AVEN_144519_1</name>
</gene>
<protein>
    <submittedName>
        <fullName evidence="1">Uncharacterized protein</fullName>
    </submittedName>
</protein>
<dbReference type="Proteomes" id="UP000499080">
    <property type="component" value="Unassembled WGS sequence"/>
</dbReference>
<organism evidence="1 2">
    <name type="scientific">Araneus ventricosus</name>
    <name type="common">Orbweaver spider</name>
    <name type="synonym">Epeira ventricosa</name>
    <dbReference type="NCBI Taxonomy" id="182803"/>
    <lineage>
        <taxon>Eukaryota</taxon>
        <taxon>Metazoa</taxon>
        <taxon>Ecdysozoa</taxon>
        <taxon>Arthropoda</taxon>
        <taxon>Chelicerata</taxon>
        <taxon>Arachnida</taxon>
        <taxon>Araneae</taxon>
        <taxon>Araneomorphae</taxon>
        <taxon>Entelegynae</taxon>
        <taxon>Araneoidea</taxon>
        <taxon>Araneidae</taxon>
        <taxon>Araneus</taxon>
    </lineage>
</organism>
<comment type="caution">
    <text evidence="1">The sequence shown here is derived from an EMBL/GenBank/DDBJ whole genome shotgun (WGS) entry which is preliminary data.</text>
</comment>
<proteinExistence type="predicted"/>
<sequence length="80" mass="9065">RVCEPNQWILKVNQSHHSPYHRILPYLPHYFSAELFSSPATRFSLDLKCLNDVSTMSETPAAMTNILPQLLLNASTPQPS</sequence>
<evidence type="ECO:0000313" key="2">
    <source>
        <dbReference type="Proteomes" id="UP000499080"/>
    </source>
</evidence>
<name>A0A4Y2R5V9_ARAVE</name>
<evidence type="ECO:0000313" key="1">
    <source>
        <dbReference type="EMBL" id="GBN70639.1"/>
    </source>
</evidence>
<dbReference type="AlphaFoldDB" id="A0A4Y2R5V9"/>